<organism evidence="3">
    <name type="scientific">Diabrotica virgifera virgifera</name>
    <name type="common">western corn rootworm</name>
    <dbReference type="NCBI Taxonomy" id="50390"/>
    <lineage>
        <taxon>Eukaryota</taxon>
        <taxon>Metazoa</taxon>
        <taxon>Ecdysozoa</taxon>
        <taxon>Arthropoda</taxon>
        <taxon>Hexapoda</taxon>
        <taxon>Insecta</taxon>
        <taxon>Pterygota</taxon>
        <taxon>Neoptera</taxon>
        <taxon>Endopterygota</taxon>
        <taxon>Coleoptera</taxon>
        <taxon>Polyphaga</taxon>
        <taxon>Cucujiformia</taxon>
        <taxon>Chrysomeloidea</taxon>
        <taxon>Chrysomelidae</taxon>
        <taxon>Galerucinae</taxon>
        <taxon>Diabroticina</taxon>
        <taxon>Diabroticites</taxon>
        <taxon>Diabrotica</taxon>
    </lineage>
</organism>
<proteinExistence type="predicted"/>
<reference evidence="3" key="1">
    <citation type="submission" date="2025-08" db="UniProtKB">
        <authorList>
            <consortium name="RefSeq"/>
        </authorList>
    </citation>
    <scope>IDENTIFICATION</scope>
    <source>
        <tissue evidence="3">Whole insect</tissue>
    </source>
</reference>
<gene>
    <name evidence="3" type="primary">LOC114348203</name>
</gene>
<keyword evidence="1" id="KW-0863">Zinc-finger</keyword>
<dbReference type="RefSeq" id="XP_028154616.1">
    <property type="nucleotide sequence ID" value="XM_028298815.1"/>
</dbReference>
<dbReference type="SMART" id="SM00343">
    <property type="entry name" value="ZnF_C2HC"/>
    <property type="match status" value="3"/>
</dbReference>
<dbReference type="InterPro" id="IPR036875">
    <property type="entry name" value="Znf_CCHC_sf"/>
</dbReference>
<evidence type="ECO:0000259" key="2">
    <source>
        <dbReference type="PROSITE" id="PS50158"/>
    </source>
</evidence>
<dbReference type="InterPro" id="IPR001878">
    <property type="entry name" value="Znf_CCHC"/>
</dbReference>
<feature type="non-terminal residue" evidence="3">
    <location>
        <position position="340"/>
    </location>
</feature>
<protein>
    <submittedName>
        <fullName evidence="3">Uncharacterized protein LOC114348203</fullName>
    </submittedName>
</protein>
<dbReference type="PROSITE" id="PS50158">
    <property type="entry name" value="ZF_CCHC"/>
    <property type="match status" value="1"/>
</dbReference>
<evidence type="ECO:0000256" key="1">
    <source>
        <dbReference type="PROSITE-ProRule" id="PRU00047"/>
    </source>
</evidence>
<dbReference type="AlphaFoldDB" id="A0A6P7GXY9"/>
<name>A0A6P7GXY9_DIAVI</name>
<dbReference type="GO" id="GO:0003676">
    <property type="term" value="F:nucleic acid binding"/>
    <property type="evidence" value="ECO:0007669"/>
    <property type="project" value="InterPro"/>
</dbReference>
<dbReference type="Gene3D" id="4.10.60.10">
    <property type="entry name" value="Zinc finger, CCHC-type"/>
    <property type="match status" value="1"/>
</dbReference>
<accession>A0A6P7GXY9</accession>
<dbReference type="SUPFAM" id="SSF57756">
    <property type="entry name" value="Retrovirus zinc finger-like domains"/>
    <property type="match status" value="1"/>
</dbReference>
<feature type="domain" description="CCHC-type" evidence="2">
    <location>
        <begin position="288"/>
        <end position="301"/>
    </location>
</feature>
<sequence length="340" mass="39028">MATGKRLWYTYVAKTRKQGMYEMAERAMKKIKEREEPPETIRVIINNEINKENVRKALEFVGRGENITEINKENVRKALEFVGRGENITWEIVIRGKEMDKGARQEHEEALLIKTGGKKYTDVLKEMNQKIDIGKIGIKVDRMKKTDGGDILVKLKGKGAAEKLRKEMDTRMSGMNMSIRRKEPNFTITKLHPGVTEEILHDAIKVYTGIPKEEVSIKMLRTNGQGEQVATIAVRPTKAEELRKYNAIVIGWVSCPIMERYTPTRCYKCLHYGHNTYECKGESRVACCYNCFKTGHTAVQCSSASYCLTCKEEGHRMDRMQCPAYRAWVYGRGRNGELQK</sequence>
<evidence type="ECO:0000313" key="3">
    <source>
        <dbReference type="RefSeq" id="XP_028154616.1"/>
    </source>
</evidence>
<keyword evidence="1" id="KW-0479">Metal-binding</keyword>
<dbReference type="InParanoid" id="A0A6P7GXY9"/>
<keyword evidence="1" id="KW-0862">Zinc</keyword>
<dbReference type="GO" id="GO:0008270">
    <property type="term" value="F:zinc ion binding"/>
    <property type="evidence" value="ECO:0007669"/>
    <property type="project" value="UniProtKB-KW"/>
</dbReference>